<reference evidence="1" key="1">
    <citation type="submission" date="2020-04" db="EMBL/GenBank/DDBJ databases">
        <title>Draft genome resource of the tomato pathogen Pseudocercospora fuligena.</title>
        <authorList>
            <person name="Zaccaron A."/>
        </authorList>
    </citation>
    <scope>NUCLEOTIDE SEQUENCE</scope>
    <source>
        <strain evidence="1">PF001</strain>
    </source>
</reference>
<dbReference type="InterPro" id="IPR020915">
    <property type="entry name" value="UPF0311"/>
</dbReference>
<dbReference type="Proteomes" id="UP000660729">
    <property type="component" value="Unassembled WGS sequence"/>
</dbReference>
<gene>
    <name evidence="1" type="ORF">HII31_08097</name>
</gene>
<evidence type="ECO:0000313" key="2">
    <source>
        <dbReference type="Proteomes" id="UP000660729"/>
    </source>
</evidence>
<organism evidence="1 2">
    <name type="scientific">Pseudocercospora fuligena</name>
    <dbReference type="NCBI Taxonomy" id="685502"/>
    <lineage>
        <taxon>Eukaryota</taxon>
        <taxon>Fungi</taxon>
        <taxon>Dikarya</taxon>
        <taxon>Ascomycota</taxon>
        <taxon>Pezizomycotina</taxon>
        <taxon>Dothideomycetes</taxon>
        <taxon>Dothideomycetidae</taxon>
        <taxon>Mycosphaerellales</taxon>
        <taxon>Mycosphaerellaceae</taxon>
        <taxon>Pseudocercospora</taxon>
    </lineage>
</organism>
<dbReference type="Pfam" id="PF11578">
    <property type="entry name" value="DUF3237"/>
    <property type="match status" value="1"/>
</dbReference>
<dbReference type="EMBL" id="JABCIY010000168">
    <property type="protein sequence ID" value="KAF7190938.1"/>
    <property type="molecule type" value="Genomic_DNA"/>
</dbReference>
<dbReference type="PANTHER" id="PTHR37315:SF1">
    <property type="entry name" value="UPF0311 PROTEIN BLR7842"/>
    <property type="match status" value="1"/>
</dbReference>
<name>A0A8H6RGY4_9PEZI</name>
<keyword evidence="2" id="KW-1185">Reference proteome</keyword>
<evidence type="ECO:0000313" key="1">
    <source>
        <dbReference type="EMBL" id="KAF7190938.1"/>
    </source>
</evidence>
<proteinExistence type="predicted"/>
<sequence length="197" mass="21708">MALTNELDPSPGDAYMSIPLQMKVPHLDFIYRLSCEMAPETHPVGAAFDASHSRVIMPIAGGSVHGPGISASIEMLSGADWGMGVKGAEFMRLDARYTLKTDDGHYIFVKSKGIFAPREDGFLAKRDPANMSQDDVEWFTRLQFETDSGPYNWMNSIMAIGVLSMCDKKIIIDAYRVTNFPGLPAKDVRIKAKQDSA</sequence>
<dbReference type="PANTHER" id="PTHR37315">
    <property type="entry name" value="UPF0311 PROTEIN BLR7842"/>
    <property type="match status" value="1"/>
</dbReference>
<dbReference type="AlphaFoldDB" id="A0A8H6RGY4"/>
<comment type="caution">
    <text evidence="1">The sequence shown here is derived from an EMBL/GenBank/DDBJ whole genome shotgun (WGS) entry which is preliminary data.</text>
</comment>
<accession>A0A8H6RGY4</accession>
<dbReference type="Gene3D" id="2.40.160.20">
    <property type="match status" value="1"/>
</dbReference>
<dbReference type="OrthoDB" id="2544694at2759"/>
<protein>
    <submittedName>
        <fullName evidence="1">Uncharacterized protein</fullName>
    </submittedName>
</protein>